<organism evidence="1 2">
    <name type="scientific">Gemmata palustris</name>
    <dbReference type="NCBI Taxonomy" id="2822762"/>
    <lineage>
        <taxon>Bacteria</taxon>
        <taxon>Pseudomonadati</taxon>
        <taxon>Planctomycetota</taxon>
        <taxon>Planctomycetia</taxon>
        <taxon>Gemmatales</taxon>
        <taxon>Gemmataceae</taxon>
        <taxon>Gemmata</taxon>
    </lineage>
</organism>
<sequence length="141" mass="16099">MDAMNPVNISPIVRQFIPCMGISCDTKVTPNRYTLDGPFFALRPPVGMGYPFTAEKLWVLCQFSDATGTHMFHLDLSFDLDTRVRSLRSFHVYMGEDKLAVRHYAVPIQRVPFRRPGIYELVLRYGGEVLARAAMRLEDVT</sequence>
<protein>
    <submittedName>
        <fullName evidence="1">Uncharacterized protein</fullName>
    </submittedName>
</protein>
<evidence type="ECO:0000313" key="1">
    <source>
        <dbReference type="EMBL" id="MBP3960317.1"/>
    </source>
</evidence>
<dbReference type="Proteomes" id="UP000676565">
    <property type="component" value="Unassembled WGS sequence"/>
</dbReference>
<dbReference type="Pfam" id="PF22091">
    <property type="entry name" value="DUF6941"/>
    <property type="match status" value="1"/>
</dbReference>
<gene>
    <name evidence="1" type="ORF">J8F10_34245</name>
</gene>
<reference evidence="1 2" key="1">
    <citation type="submission" date="2021-04" db="EMBL/GenBank/DDBJ databases">
        <authorList>
            <person name="Ivanova A."/>
        </authorList>
    </citation>
    <scope>NUCLEOTIDE SEQUENCE [LARGE SCALE GENOMIC DNA]</scope>
    <source>
        <strain evidence="1 2">G18</strain>
    </source>
</reference>
<name>A0ABS5C2V2_9BACT</name>
<dbReference type="InterPro" id="IPR054221">
    <property type="entry name" value="DUF6941"/>
</dbReference>
<accession>A0ABS5C2V2</accession>
<evidence type="ECO:0000313" key="2">
    <source>
        <dbReference type="Proteomes" id="UP000676565"/>
    </source>
</evidence>
<comment type="caution">
    <text evidence="1">The sequence shown here is derived from an EMBL/GenBank/DDBJ whole genome shotgun (WGS) entry which is preliminary data.</text>
</comment>
<keyword evidence="2" id="KW-1185">Reference proteome</keyword>
<dbReference type="EMBL" id="JAGKQQ010000001">
    <property type="protein sequence ID" value="MBP3960317.1"/>
    <property type="molecule type" value="Genomic_DNA"/>
</dbReference>
<proteinExistence type="predicted"/>